<feature type="signal peptide" evidence="1">
    <location>
        <begin position="1"/>
        <end position="29"/>
    </location>
</feature>
<dbReference type="EMBL" id="NIPR01000025">
    <property type="protein sequence ID" value="PMD69810.1"/>
    <property type="molecule type" value="Genomic_DNA"/>
</dbReference>
<dbReference type="InterPro" id="IPR035940">
    <property type="entry name" value="CAP_sf"/>
</dbReference>
<dbReference type="Pfam" id="PF00188">
    <property type="entry name" value="CAP"/>
    <property type="match status" value="1"/>
</dbReference>
<keyword evidence="1" id="KW-0732">Signal</keyword>
<evidence type="ECO:0000313" key="3">
    <source>
        <dbReference type="EMBL" id="PMD69810.1"/>
    </source>
</evidence>
<evidence type="ECO:0000256" key="1">
    <source>
        <dbReference type="SAM" id="SignalP"/>
    </source>
</evidence>
<dbReference type="InterPro" id="IPR014044">
    <property type="entry name" value="CAP_dom"/>
</dbReference>
<dbReference type="Gene3D" id="3.40.33.10">
    <property type="entry name" value="CAP"/>
    <property type="match status" value="1"/>
</dbReference>
<dbReference type="SUPFAM" id="SSF55797">
    <property type="entry name" value="PR-1-like"/>
    <property type="match status" value="1"/>
</dbReference>
<feature type="domain" description="SCP" evidence="2">
    <location>
        <begin position="75"/>
        <end position="199"/>
    </location>
</feature>
<dbReference type="OrthoDB" id="2325057at2"/>
<dbReference type="AlphaFoldDB" id="A0A2N7ATM8"/>
<keyword evidence="4" id="KW-1185">Reference proteome</keyword>
<evidence type="ECO:0000259" key="2">
    <source>
        <dbReference type="Pfam" id="PF00188"/>
    </source>
</evidence>
<feature type="chain" id="PRO_5014879206" description="SCP domain-containing protein" evidence="1">
    <location>
        <begin position="30"/>
        <end position="384"/>
    </location>
</feature>
<gene>
    <name evidence="3" type="ORF">CBP76_07805</name>
</gene>
<reference evidence="3 4" key="1">
    <citation type="submission" date="2017-05" db="EMBL/GenBank/DDBJ databases">
        <title>Lactobacillus nurukis nov., sp. nov., isolated from nuruk.</title>
        <authorList>
            <person name="Kim S.-J."/>
        </authorList>
    </citation>
    <scope>NUCLEOTIDE SEQUENCE [LARGE SCALE GENOMIC DNA]</scope>
    <source>
        <strain evidence="3 4">SYF10-1a</strain>
    </source>
</reference>
<dbReference type="Proteomes" id="UP000235649">
    <property type="component" value="Unassembled WGS sequence"/>
</dbReference>
<evidence type="ECO:0000313" key="4">
    <source>
        <dbReference type="Proteomes" id="UP000235649"/>
    </source>
</evidence>
<protein>
    <recommendedName>
        <fullName evidence="2">SCP domain-containing protein</fullName>
    </recommendedName>
</protein>
<comment type="caution">
    <text evidence="3">The sequence shown here is derived from an EMBL/GenBank/DDBJ whole genome shotgun (WGS) entry which is preliminary data.</text>
</comment>
<dbReference type="RefSeq" id="WP_102196342.1">
    <property type="nucleotide sequence ID" value="NZ_NIPR01000025.1"/>
</dbReference>
<name>A0A2N7ATM8_9LACO</name>
<proteinExistence type="predicted"/>
<organism evidence="3 4">
    <name type="scientific">Companilactobacillus nuruki</name>
    <dbReference type="NCBI Taxonomy" id="1993540"/>
    <lineage>
        <taxon>Bacteria</taxon>
        <taxon>Bacillati</taxon>
        <taxon>Bacillota</taxon>
        <taxon>Bacilli</taxon>
        <taxon>Lactobacillales</taxon>
        <taxon>Lactobacillaceae</taxon>
        <taxon>Companilactobacillus</taxon>
    </lineage>
</organism>
<sequence length="384" mass="43021">MFSKSKKMAVLIATSAFLATSFGGNIVFADSNTNSNNTTITNNTSTADNNPSVMIASQSNYKNIDVAAVKKAMLTELNRLRIQNGLSSLTSVDVLNNYAQTRTDSFINTGSVDDHANWNTSLMYPYNFTAEENIAQMPYYMINSTDPSIIAEKITNEFYSELYNKVPDYGHRKNMLNPYINYVGIGLSISDNGMIYFSQEMGNNQASYSKYDPNDLNNYYQTRYNDYANPSKYDIADANKKGDDYVNRNNYTTADMRGGVTTKNYVTPLYDRYGNKSGLEISPNSDWISDVVATINGNNYYHISNNGFVSAGDVLPWAKFLYGSSITATADAKIYDNNGNFTGQTVNFGSKWIIDRRAVNPITNIKMYRIGTNSWLQDNQTKLN</sequence>
<dbReference type="CDD" id="cd05379">
    <property type="entry name" value="CAP_bacterial"/>
    <property type="match status" value="1"/>
</dbReference>
<accession>A0A2N7ATM8</accession>